<dbReference type="GeneID" id="111103031"/>
<organism evidence="3 4">
    <name type="scientific">Crassostrea virginica</name>
    <name type="common">Eastern oyster</name>
    <dbReference type="NCBI Taxonomy" id="6565"/>
    <lineage>
        <taxon>Eukaryota</taxon>
        <taxon>Metazoa</taxon>
        <taxon>Spiralia</taxon>
        <taxon>Lophotrochozoa</taxon>
        <taxon>Mollusca</taxon>
        <taxon>Bivalvia</taxon>
        <taxon>Autobranchia</taxon>
        <taxon>Pteriomorphia</taxon>
        <taxon>Ostreida</taxon>
        <taxon>Ostreoidea</taxon>
        <taxon>Ostreidae</taxon>
        <taxon>Crassostrea</taxon>
    </lineage>
</organism>
<dbReference type="InterPro" id="IPR042635">
    <property type="entry name" value="MEGF10/SREC1/2-like"/>
</dbReference>
<dbReference type="RefSeq" id="XP_022291737.1">
    <property type="nucleotide sequence ID" value="XM_022436029.1"/>
</dbReference>
<reference evidence="4" key="1">
    <citation type="submission" date="2025-08" db="UniProtKB">
        <authorList>
            <consortium name="RefSeq"/>
        </authorList>
    </citation>
    <scope>IDENTIFICATION</scope>
    <source>
        <tissue evidence="4">Whole sample</tissue>
    </source>
</reference>
<dbReference type="Proteomes" id="UP000694844">
    <property type="component" value="Chromosome 7"/>
</dbReference>
<feature type="transmembrane region" description="Helical" evidence="2">
    <location>
        <begin position="173"/>
        <end position="190"/>
    </location>
</feature>
<keyword evidence="2" id="KW-1133">Transmembrane helix</keyword>
<accession>A0A8B8AJL9</accession>
<protein>
    <submittedName>
        <fullName evidence="4">Multiple epidermal growth factor-like domains protein 11</fullName>
    </submittedName>
</protein>
<keyword evidence="2" id="KW-0472">Membrane</keyword>
<dbReference type="PANTHER" id="PTHR24043:SF8">
    <property type="entry name" value="EGF-LIKE DOMAIN-CONTAINING PROTEIN"/>
    <property type="match status" value="1"/>
</dbReference>
<evidence type="ECO:0000256" key="1">
    <source>
        <dbReference type="ARBA" id="ARBA00022536"/>
    </source>
</evidence>
<proteinExistence type="predicted"/>
<dbReference type="GO" id="GO:0005044">
    <property type="term" value="F:scavenger receptor activity"/>
    <property type="evidence" value="ECO:0007669"/>
    <property type="project" value="InterPro"/>
</dbReference>
<gene>
    <name evidence="4" type="primary">LOC111103031</name>
</gene>
<evidence type="ECO:0000313" key="3">
    <source>
        <dbReference type="Proteomes" id="UP000694844"/>
    </source>
</evidence>
<name>A0A8B8AJL9_CRAVI</name>
<dbReference type="Gene3D" id="2.170.300.10">
    <property type="entry name" value="Tie2 ligand-binding domain superfamily"/>
    <property type="match status" value="1"/>
</dbReference>
<keyword evidence="3" id="KW-1185">Reference proteome</keyword>
<dbReference type="PANTHER" id="PTHR24043">
    <property type="entry name" value="SCAVENGER RECEPTOR CLASS F"/>
    <property type="match status" value="1"/>
</dbReference>
<dbReference type="AlphaFoldDB" id="A0A8B8AJL9"/>
<keyword evidence="1" id="KW-0245">EGF-like domain</keyword>
<evidence type="ECO:0000256" key="2">
    <source>
        <dbReference type="SAM" id="Phobius"/>
    </source>
</evidence>
<evidence type="ECO:0000313" key="4">
    <source>
        <dbReference type="RefSeq" id="XP_022291737.1"/>
    </source>
</evidence>
<sequence>MTLTLYKMSAFCGAIINVHLLICMYIPVSSYACSAGYSGPDCSIPCSYPNYGVGCQFKCVCGLKICSHILGCQKIIGSSTCSAGYFGPTCSLPCRYPNYGVKCQFKCVCDMENCSHITGCQNSNNSIETNTTFSPLEGKTWPGVINNTITDGPDCLSIGTNTSKSANQEAMKIAIWSMTFLTFVFLAIYFKLNRKKSLETANLKTTIFYVMKS</sequence>
<keyword evidence="2" id="KW-0812">Transmembrane</keyword>
<dbReference type="PROSITE" id="PS51257">
    <property type="entry name" value="PROKAR_LIPOPROTEIN"/>
    <property type="match status" value="1"/>
</dbReference>
<dbReference type="KEGG" id="cvn:111103031"/>